<dbReference type="EMBL" id="CYRY02006555">
    <property type="protein sequence ID" value="VCW71018.1"/>
    <property type="molecule type" value="Genomic_DNA"/>
</dbReference>
<organism evidence="1 2">
    <name type="scientific">Gulo gulo</name>
    <name type="common">Wolverine</name>
    <name type="synonym">Gluton</name>
    <dbReference type="NCBI Taxonomy" id="48420"/>
    <lineage>
        <taxon>Eukaryota</taxon>
        <taxon>Metazoa</taxon>
        <taxon>Chordata</taxon>
        <taxon>Craniata</taxon>
        <taxon>Vertebrata</taxon>
        <taxon>Euteleostomi</taxon>
        <taxon>Mammalia</taxon>
        <taxon>Eutheria</taxon>
        <taxon>Laurasiatheria</taxon>
        <taxon>Carnivora</taxon>
        <taxon>Caniformia</taxon>
        <taxon>Musteloidea</taxon>
        <taxon>Mustelidae</taxon>
        <taxon>Guloninae</taxon>
        <taxon>Gulo</taxon>
    </lineage>
</organism>
<keyword evidence="2" id="KW-1185">Reference proteome</keyword>
<accession>A0A9X9LL89</accession>
<reference evidence="1 2" key="1">
    <citation type="submission" date="2018-10" db="EMBL/GenBank/DDBJ databases">
        <authorList>
            <person name="Ekblom R."/>
            <person name="Jareborg N."/>
        </authorList>
    </citation>
    <scope>NUCLEOTIDE SEQUENCE [LARGE SCALE GENOMIC DNA]</scope>
    <source>
        <tissue evidence="1">Muscle</tissue>
    </source>
</reference>
<proteinExistence type="predicted"/>
<dbReference type="AlphaFoldDB" id="A0A9X9LL89"/>
<comment type="caution">
    <text evidence="1">The sequence shown here is derived from an EMBL/GenBank/DDBJ whole genome shotgun (WGS) entry which is preliminary data.</text>
</comment>
<dbReference type="Proteomes" id="UP000269945">
    <property type="component" value="Unassembled WGS sequence"/>
</dbReference>
<evidence type="ECO:0000313" key="2">
    <source>
        <dbReference type="Proteomes" id="UP000269945"/>
    </source>
</evidence>
<gene>
    <name evidence="1" type="ORF">BN2614_LOCUS2</name>
</gene>
<sequence length="45" mass="5039">MSEAITEQEGHPGRTEVYTLCSVLHKATRSARRDQTMMTAITRSS</sequence>
<protein>
    <submittedName>
        <fullName evidence="1">Uncharacterized protein</fullName>
    </submittedName>
</protein>
<name>A0A9X9LL89_GULGU</name>
<evidence type="ECO:0000313" key="1">
    <source>
        <dbReference type="EMBL" id="VCW71018.1"/>
    </source>
</evidence>